<dbReference type="Proteomes" id="UP000241118">
    <property type="component" value="Unassembled WGS sequence"/>
</dbReference>
<dbReference type="Gene3D" id="1.10.510.10">
    <property type="entry name" value="Transferase(Phosphotransferase) domain 1"/>
    <property type="match status" value="1"/>
</dbReference>
<evidence type="ECO:0000313" key="11">
    <source>
        <dbReference type="EMBL" id="PSL52747.1"/>
    </source>
</evidence>
<dbReference type="PROSITE" id="PS00108">
    <property type="entry name" value="PROTEIN_KINASE_ST"/>
    <property type="match status" value="1"/>
</dbReference>
<keyword evidence="9" id="KW-0812">Transmembrane</keyword>
<reference evidence="11 12" key="1">
    <citation type="submission" date="2018-03" db="EMBL/GenBank/DDBJ databases">
        <title>Genomic Encyclopedia of Type Strains, Phase III (KMG-III): the genomes of soil and plant-associated and newly described type strains.</title>
        <authorList>
            <person name="Whitman W."/>
        </authorList>
    </citation>
    <scope>NUCLEOTIDE SEQUENCE [LARGE SCALE GENOMIC DNA]</scope>
    <source>
        <strain evidence="11 12">CGMCC 4.7097</strain>
    </source>
</reference>
<dbReference type="PROSITE" id="PS00107">
    <property type="entry name" value="PROTEIN_KINASE_ATP"/>
    <property type="match status" value="1"/>
</dbReference>
<dbReference type="GO" id="GO:0004674">
    <property type="term" value="F:protein serine/threonine kinase activity"/>
    <property type="evidence" value="ECO:0007669"/>
    <property type="project" value="UniProtKB-KW"/>
</dbReference>
<dbReference type="RefSeq" id="WP_245950525.1">
    <property type="nucleotide sequence ID" value="NZ_PYAX01000011.1"/>
</dbReference>
<feature type="region of interest" description="Disordered" evidence="8">
    <location>
        <begin position="251"/>
        <end position="354"/>
    </location>
</feature>
<dbReference type="InterPro" id="IPR008271">
    <property type="entry name" value="Ser/Thr_kinase_AS"/>
</dbReference>
<feature type="domain" description="Protein kinase" evidence="10">
    <location>
        <begin position="8"/>
        <end position="265"/>
    </location>
</feature>
<evidence type="ECO:0000313" key="12">
    <source>
        <dbReference type="Proteomes" id="UP000241118"/>
    </source>
</evidence>
<keyword evidence="3" id="KW-0808">Transferase</keyword>
<dbReference type="Pfam" id="PF00069">
    <property type="entry name" value="Pkinase"/>
    <property type="match status" value="1"/>
</dbReference>
<dbReference type="SMART" id="SM00220">
    <property type="entry name" value="S_TKc"/>
    <property type="match status" value="1"/>
</dbReference>
<feature type="binding site" evidence="7">
    <location>
        <position position="37"/>
    </location>
    <ligand>
        <name>ATP</name>
        <dbReference type="ChEBI" id="CHEBI:30616"/>
    </ligand>
</feature>
<keyword evidence="4 7" id="KW-0547">Nucleotide-binding</keyword>
<accession>A0A2P8I2Q0</accession>
<evidence type="ECO:0000256" key="8">
    <source>
        <dbReference type="SAM" id="MobiDB-lite"/>
    </source>
</evidence>
<name>A0A2P8I2Q0_SACCR</name>
<dbReference type="PANTHER" id="PTHR43289:SF6">
    <property type="entry name" value="SERINE_THREONINE-PROTEIN KINASE NEKL-3"/>
    <property type="match status" value="1"/>
</dbReference>
<feature type="compositionally biased region" description="Polar residues" evidence="8">
    <location>
        <begin position="394"/>
        <end position="411"/>
    </location>
</feature>
<dbReference type="PROSITE" id="PS50011">
    <property type="entry name" value="PROTEIN_KINASE_DOM"/>
    <property type="match status" value="1"/>
</dbReference>
<feature type="compositionally biased region" description="Pro residues" evidence="8">
    <location>
        <begin position="274"/>
        <end position="291"/>
    </location>
</feature>
<dbReference type="EC" id="2.7.11.1" evidence="1"/>
<keyword evidence="9" id="KW-0472">Membrane</keyword>
<evidence type="ECO:0000259" key="10">
    <source>
        <dbReference type="PROSITE" id="PS50011"/>
    </source>
</evidence>
<dbReference type="AlphaFoldDB" id="A0A2P8I2Q0"/>
<dbReference type="GO" id="GO:0005524">
    <property type="term" value="F:ATP binding"/>
    <property type="evidence" value="ECO:0007669"/>
    <property type="project" value="UniProtKB-UniRule"/>
</dbReference>
<dbReference type="InterPro" id="IPR000719">
    <property type="entry name" value="Prot_kinase_dom"/>
</dbReference>
<proteinExistence type="predicted"/>
<dbReference type="InterPro" id="IPR017441">
    <property type="entry name" value="Protein_kinase_ATP_BS"/>
</dbReference>
<evidence type="ECO:0000256" key="3">
    <source>
        <dbReference type="ARBA" id="ARBA00022679"/>
    </source>
</evidence>
<evidence type="ECO:0000256" key="2">
    <source>
        <dbReference type="ARBA" id="ARBA00022527"/>
    </source>
</evidence>
<keyword evidence="9" id="KW-1133">Transmembrane helix</keyword>
<keyword evidence="5 11" id="KW-0418">Kinase</keyword>
<feature type="compositionally biased region" description="Pro residues" evidence="8">
    <location>
        <begin position="333"/>
        <end position="345"/>
    </location>
</feature>
<feature type="compositionally biased region" description="Low complexity" evidence="8">
    <location>
        <begin position="262"/>
        <end position="273"/>
    </location>
</feature>
<evidence type="ECO:0000256" key="4">
    <source>
        <dbReference type="ARBA" id="ARBA00022741"/>
    </source>
</evidence>
<feature type="region of interest" description="Disordered" evidence="8">
    <location>
        <begin position="392"/>
        <end position="433"/>
    </location>
</feature>
<evidence type="ECO:0000256" key="1">
    <source>
        <dbReference type="ARBA" id="ARBA00012513"/>
    </source>
</evidence>
<evidence type="ECO:0000256" key="6">
    <source>
        <dbReference type="ARBA" id="ARBA00022840"/>
    </source>
</evidence>
<gene>
    <name evidence="11" type="ORF">B0I31_11134</name>
</gene>
<evidence type="ECO:0000256" key="9">
    <source>
        <dbReference type="SAM" id="Phobius"/>
    </source>
</evidence>
<evidence type="ECO:0000256" key="7">
    <source>
        <dbReference type="PROSITE-ProRule" id="PRU10141"/>
    </source>
</evidence>
<evidence type="ECO:0000256" key="5">
    <source>
        <dbReference type="ARBA" id="ARBA00022777"/>
    </source>
</evidence>
<protein>
    <recommendedName>
        <fullName evidence="1">non-specific serine/threonine protein kinase</fullName>
        <ecNumber evidence="1">2.7.11.1</ecNumber>
    </recommendedName>
</protein>
<comment type="caution">
    <text evidence="11">The sequence shown here is derived from an EMBL/GenBank/DDBJ whole genome shotgun (WGS) entry which is preliminary data.</text>
</comment>
<dbReference type="PANTHER" id="PTHR43289">
    <property type="entry name" value="MITOGEN-ACTIVATED PROTEIN KINASE KINASE KINASE 20-RELATED"/>
    <property type="match status" value="1"/>
</dbReference>
<feature type="compositionally biased region" description="Low complexity" evidence="8">
    <location>
        <begin position="412"/>
        <end position="433"/>
    </location>
</feature>
<keyword evidence="6 7" id="KW-0067">ATP-binding</keyword>
<dbReference type="InterPro" id="IPR011009">
    <property type="entry name" value="Kinase-like_dom_sf"/>
</dbReference>
<dbReference type="SUPFAM" id="SSF56112">
    <property type="entry name" value="Protein kinase-like (PK-like)"/>
    <property type="match status" value="1"/>
</dbReference>
<keyword evidence="12" id="KW-1185">Reference proteome</keyword>
<dbReference type="CDD" id="cd14014">
    <property type="entry name" value="STKc_PknB_like"/>
    <property type="match status" value="1"/>
</dbReference>
<organism evidence="11 12">
    <name type="scientific">Saccharothrix carnea</name>
    <dbReference type="NCBI Taxonomy" id="1280637"/>
    <lineage>
        <taxon>Bacteria</taxon>
        <taxon>Bacillati</taxon>
        <taxon>Actinomycetota</taxon>
        <taxon>Actinomycetes</taxon>
        <taxon>Pseudonocardiales</taxon>
        <taxon>Pseudonocardiaceae</taxon>
        <taxon>Saccharothrix</taxon>
    </lineage>
</organism>
<feature type="transmembrane region" description="Helical" evidence="9">
    <location>
        <begin position="363"/>
        <end position="385"/>
    </location>
</feature>
<sequence length="538" mass="56371">MDKVGNRYTPLERLGSGAMGVVWRAHDELLHRDVAIKQLLLPGLAADEVDEACRRAMREARIAARLQHPNAVGVFDVVVEDGKPCLVMEFVPSRSLSAVLAERGTLPPAEAARIGGHVASALAAAHRAGVVHRDIKPGNVLIGADGTVKITDFGISRAVGDVTVTRTGMLAGTLAYLAPELARGADPTPAADVFSLGATLYALVEGGPPFGAGDNDLGMLHRIAGGWIVPPTRSGPLTALLTRLLANDPAARPTAEQASRELATLSTPTASAPPNTPPPGTPRLTAPPPTTASPTNSQPNTPPPGIPRPTSAWPSTPPPGTPRPTKALRPAPLAHPPTAVAPPPTAVAGPPTHGAPLATTRRWLVPVLAAGVVVAVAATVLFIAFREDDLRSASPDTTTPVPTRSEPTTDYPTAEAPTSDDTTTEAPPETTEAGTLDAASVADHVRDHFANLPHDPATARENWAPENRPSEWEDDQFWGAYSDVTVSGEPEVTANGATYTADVTLEFTPHDDDPFTEDYRVVMVLRDDRLLIVDLAQA</sequence>
<dbReference type="EMBL" id="PYAX01000011">
    <property type="protein sequence ID" value="PSL52747.1"/>
    <property type="molecule type" value="Genomic_DNA"/>
</dbReference>
<dbReference type="Gene3D" id="3.30.200.20">
    <property type="entry name" value="Phosphorylase Kinase, domain 1"/>
    <property type="match status" value="1"/>
</dbReference>
<keyword evidence="2 11" id="KW-0723">Serine/threonine-protein kinase</keyword>